<keyword evidence="5" id="KW-1185">Reference proteome</keyword>
<reference evidence="5" key="1">
    <citation type="journal article" date="2019" name="Int. J. Syst. Evol. Microbiol.">
        <title>The Global Catalogue of Microorganisms (GCM) 10K type strain sequencing project: providing services to taxonomists for standard genome sequencing and annotation.</title>
        <authorList>
            <consortium name="The Broad Institute Genomics Platform"/>
            <consortium name="The Broad Institute Genome Sequencing Center for Infectious Disease"/>
            <person name="Wu L."/>
            <person name="Ma J."/>
        </authorList>
    </citation>
    <scope>NUCLEOTIDE SEQUENCE [LARGE SCALE GENOMIC DNA]</scope>
    <source>
        <strain evidence="5">JCM 17304</strain>
    </source>
</reference>
<dbReference type="RefSeq" id="WP_344932471.1">
    <property type="nucleotide sequence ID" value="NZ_BAABDM010000001.1"/>
</dbReference>
<accession>A0ABP7WG94</accession>
<dbReference type="PANTHER" id="PTHR33359">
    <property type="entry name" value="MOLYBDOPTERIN SYNTHASE SULFUR CARRIER SUBUNIT"/>
    <property type="match status" value="1"/>
</dbReference>
<protein>
    <recommendedName>
        <fullName evidence="3">Molybdopterin synthase sulfur carrier subunit</fullName>
    </recommendedName>
</protein>
<dbReference type="Gene3D" id="3.10.20.30">
    <property type="match status" value="1"/>
</dbReference>
<dbReference type="InterPro" id="IPR012675">
    <property type="entry name" value="Beta-grasp_dom_sf"/>
</dbReference>
<organism evidence="4 5">
    <name type="scientific">Zhongshania borealis</name>
    <dbReference type="NCBI Taxonomy" id="889488"/>
    <lineage>
        <taxon>Bacteria</taxon>
        <taxon>Pseudomonadati</taxon>
        <taxon>Pseudomonadota</taxon>
        <taxon>Gammaproteobacteria</taxon>
        <taxon>Cellvibrionales</taxon>
        <taxon>Spongiibacteraceae</taxon>
        <taxon>Zhongshania</taxon>
    </lineage>
</organism>
<dbReference type="SUPFAM" id="SSF54285">
    <property type="entry name" value="MoaD/ThiS"/>
    <property type="match status" value="1"/>
</dbReference>
<dbReference type="Proteomes" id="UP001500392">
    <property type="component" value="Unassembled WGS sequence"/>
</dbReference>
<name>A0ABP7WG94_9GAMM</name>
<evidence type="ECO:0000256" key="2">
    <source>
        <dbReference type="ARBA" id="ARBA00024200"/>
    </source>
</evidence>
<sequence>MISVRFFAKYREQLGISTFTVAVNEIDPGKSTVATLKAVLAAKGDVWREILYAENTLCAVNQDLAGDNDVVASGDEVAFYPPVTGG</sequence>
<evidence type="ECO:0000313" key="4">
    <source>
        <dbReference type="EMBL" id="GAA4087103.1"/>
    </source>
</evidence>
<comment type="caution">
    <text evidence="4">The sequence shown here is derived from an EMBL/GenBank/DDBJ whole genome shotgun (WGS) entry which is preliminary data.</text>
</comment>
<comment type="similarity">
    <text evidence="2">Belongs to the MoaD family.</text>
</comment>
<dbReference type="InterPro" id="IPR016155">
    <property type="entry name" value="Mopterin_synth/thiamin_S_b"/>
</dbReference>
<dbReference type="Pfam" id="PF02597">
    <property type="entry name" value="ThiS"/>
    <property type="match status" value="1"/>
</dbReference>
<evidence type="ECO:0000256" key="3">
    <source>
        <dbReference type="ARBA" id="ARBA00024247"/>
    </source>
</evidence>
<keyword evidence="1" id="KW-0547">Nucleotide-binding</keyword>
<gene>
    <name evidence="4" type="primary">moaD</name>
    <name evidence="4" type="ORF">GCM10022414_07330</name>
</gene>
<dbReference type="EMBL" id="BAABDM010000001">
    <property type="protein sequence ID" value="GAA4087103.1"/>
    <property type="molecule type" value="Genomic_DNA"/>
</dbReference>
<dbReference type="CDD" id="cd00754">
    <property type="entry name" value="Ubl_MoaD"/>
    <property type="match status" value="1"/>
</dbReference>
<dbReference type="InterPro" id="IPR044672">
    <property type="entry name" value="MOCS2A"/>
</dbReference>
<proteinExistence type="inferred from homology"/>
<dbReference type="InterPro" id="IPR003749">
    <property type="entry name" value="ThiS/MoaD-like"/>
</dbReference>
<evidence type="ECO:0000256" key="1">
    <source>
        <dbReference type="ARBA" id="ARBA00022741"/>
    </source>
</evidence>
<dbReference type="PANTHER" id="PTHR33359:SF1">
    <property type="entry name" value="MOLYBDOPTERIN SYNTHASE SULFUR CARRIER SUBUNIT"/>
    <property type="match status" value="1"/>
</dbReference>
<evidence type="ECO:0000313" key="5">
    <source>
        <dbReference type="Proteomes" id="UP001500392"/>
    </source>
</evidence>